<dbReference type="CDD" id="cd03187">
    <property type="entry name" value="GST_C_Phi"/>
    <property type="match status" value="1"/>
</dbReference>
<dbReference type="CDD" id="cd03053">
    <property type="entry name" value="GST_N_Phi"/>
    <property type="match status" value="1"/>
</dbReference>
<keyword evidence="8" id="KW-1185">Reference proteome</keyword>
<gene>
    <name evidence="7" type="ORF">AQUCO_05500031v1</name>
</gene>
<evidence type="ECO:0000313" key="8">
    <source>
        <dbReference type="Proteomes" id="UP000230069"/>
    </source>
</evidence>
<dbReference type="InterPro" id="IPR036282">
    <property type="entry name" value="Glutathione-S-Trfase_C_sf"/>
</dbReference>
<evidence type="ECO:0000256" key="1">
    <source>
        <dbReference type="ARBA" id="ARBA00010128"/>
    </source>
</evidence>
<dbReference type="PANTHER" id="PTHR43900:SF47">
    <property type="entry name" value="GLUTATHIONE S-TRANSFERASE F6-RELATED"/>
    <property type="match status" value="1"/>
</dbReference>
<name>A0A2G5CGT2_AQUCA</name>
<dbReference type="InterPro" id="IPR010987">
    <property type="entry name" value="Glutathione-S-Trfase_C-like"/>
</dbReference>
<evidence type="ECO:0000259" key="6">
    <source>
        <dbReference type="PROSITE" id="PS50405"/>
    </source>
</evidence>
<dbReference type="AlphaFoldDB" id="A0A2G5CGT2"/>
<dbReference type="EMBL" id="KZ305072">
    <property type="protein sequence ID" value="PIA30478.1"/>
    <property type="molecule type" value="Genomic_DNA"/>
</dbReference>
<dbReference type="GO" id="GO:0009636">
    <property type="term" value="P:response to toxic substance"/>
    <property type="evidence" value="ECO:0007669"/>
    <property type="project" value="UniProtKB-ARBA"/>
</dbReference>
<accession>A0A2G5CGT2</accession>
<reference evidence="7 8" key="1">
    <citation type="submission" date="2017-09" db="EMBL/GenBank/DDBJ databases">
        <title>WGS assembly of Aquilegia coerulea Goldsmith.</title>
        <authorList>
            <person name="Hodges S."/>
            <person name="Kramer E."/>
            <person name="Nordborg M."/>
            <person name="Tomkins J."/>
            <person name="Borevitz J."/>
            <person name="Derieg N."/>
            <person name="Yan J."/>
            <person name="Mihaltcheva S."/>
            <person name="Hayes R.D."/>
            <person name="Rokhsar D."/>
        </authorList>
    </citation>
    <scope>NUCLEOTIDE SEQUENCE [LARGE SCALE GENOMIC DNA]</scope>
    <source>
        <strain evidence="8">cv. Goldsmith</strain>
    </source>
</reference>
<dbReference type="FunFam" id="3.40.30.10:FF:000016">
    <property type="entry name" value="Glutathione S-transferase F2"/>
    <property type="match status" value="1"/>
</dbReference>
<dbReference type="GO" id="GO:0043295">
    <property type="term" value="F:glutathione binding"/>
    <property type="evidence" value="ECO:0007669"/>
    <property type="project" value="TreeGrafter"/>
</dbReference>
<dbReference type="SUPFAM" id="SSF52833">
    <property type="entry name" value="Thioredoxin-like"/>
    <property type="match status" value="1"/>
</dbReference>
<keyword evidence="3" id="KW-0808">Transferase</keyword>
<dbReference type="SFLD" id="SFLDG00358">
    <property type="entry name" value="Main_(cytGST)"/>
    <property type="match status" value="1"/>
</dbReference>
<dbReference type="STRING" id="218851.A0A2G5CGT2"/>
<dbReference type="EC" id="2.5.1.18" evidence="2"/>
<evidence type="ECO:0000256" key="2">
    <source>
        <dbReference type="ARBA" id="ARBA00012452"/>
    </source>
</evidence>
<dbReference type="SUPFAM" id="SSF47616">
    <property type="entry name" value="GST C-terminal domain-like"/>
    <property type="match status" value="1"/>
</dbReference>
<dbReference type="OrthoDB" id="422574at2759"/>
<comment type="catalytic activity">
    <reaction evidence="4">
        <text>RX + glutathione = an S-substituted glutathione + a halide anion + H(+)</text>
        <dbReference type="Rhea" id="RHEA:16437"/>
        <dbReference type="ChEBI" id="CHEBI:15378"/>
        <dbReference type="ChEBI" id="CHEBI:16042"/>
        <dbReference type="ChEBI" id="CHEBI:17792"/>
        <dbReference type="ChEBI" id="CHEBI:57925"/>
        <dbReference type="ChEBI" id="CHEBI:90779"/>
        <dbReference type="EC" id="2.5.1.18"/>
    </reaction>
</comment>
<evidence type="ECO:0000256" key="3">
    <source>
        <dbReference type="ARBA" id="ARBA00022679"/>
    </source>
</evidence>
<feature type="domain" description="GST N-terminal" evidence="5">
    <location>
        <begin position="2"/>
        <end position="83"/>
    </location>
</feature>
<dbReference type="GO" id="GO:0005737">
    <property type="term" value="C:cytoplasm"/>
    <property type="evidence" value="ECO:0007669"/>
    <property type="project" value="TreeGrafter"/>
</dbReference>
<dbReference type="FunCoup" id="A0A2G5CGT2">
    <property type="interactions" value="1463"/>
</dbReference>
<dbReference type="SFLD" id="SFLDS00019">
    <property type="entry name" value="Glutathione_Transferase_(cytos"/>
    <property type="match status" value="1"/>
</dbReference>
<sequence length="221" mass="25132">MSALIVYGNMLSPAVMRVMACFNEKELKFQFVPVEMRAGEHKKEPFISLNPFGQIPAFEDGDVKLFESRAITRYIANQYEEEGANLVVNGKGKQMASFALCMEVEAHQFDPLASKLAFELVIKAYLGMTTDETVVEETKEKFAKILDVYEARLSGSKFLAGDEFTLADLHHFPNLHYLMSSPIKEMFGSRPHFLAWCTDILARPSWVKVLQMQKEDYNLIS</sequence>
<proteinExistence type="inferred from homology"/>
<dbReference type="InterPro" id="IPR004046">
    <property type="entry name" value="GST_C"/>
</dbReference>
<dbReference type="Proteomes" id="UP000230069">
    <property type="component" value="Unassembled WGS sequence"/>
</dbReference>
<dbReference type="SFLD" id="SFLDG01154">
    <property type="entry name" value="Main.5:_Phi-like"/>
    <property type="match status" value="1"/>
</dbReference>
<dbReference type="InterPro" id="IPR004045">
    <property type="entry name" value="Glutathione_S-Trfase_N"/>
</dbReference>
<protein>
    <recommendedName>
        <fullName evidence="2">glutathione transferase</fullName>
        <ecNumber evidence="2">2.5.1.18</ecNumber>
    </recommendedName>
</protein>
<feature type="domain" description="GST C-terminal" evidence="6">
    <location>
        <begin position="91"/>
        <end position="220"/>
    </location>
</feature>
<comment type="similarity">
    <text evidence="1">Belongs to the GST superfamily. Phi family.</text>
</comment>
<dbReference type="FunFam" id="1.20.1050.10:FF:000004">
    <property type="entry name" value="Glutathione S-transferase F2"/>
    <property type="match status" value="1"/>
</dbReference>
<dbReference type="GO" id="GO:0006749">
    <property type="term" value="P:glutathione metabolic process"/>
    <property type="evidence" value="ECO:0007669"/>
    <property type="project" value="TreeGrafter"/>
</dbReference>
<dbReference type="PROSITE" id="PS50404">
    <property type="entry name" value="GST_NTER"/>
    <property type="match status" value="1"/>
</dbReference>
<dbReference type="Pfam" id="PF02798">
    <property type="entry name" value="GST_N"/>
    <property type="match status" value="1"/>
</dbReference>
<evidence type="ECO:0000313" key="7">
    <source>
        <dbReference type="EMBL" id="PIA30478.1"/>
    </source>
</evidence>
<dbReference type="Gene3D" id="3.40.30.10">
    <property type="entry name" value="Glutaredoxin"/>
    <property type="match status" value="1"/>
</dbReference>
<dbReference type="InterPro" id="IPR040079">
    <property type="entry name" value="Glutathione_S-Trfase"/>
</dbReference>
<evidence type="ECO:0000259" key="5">
    <source>
        <dbReference type="PROSITE" id="PS50404"/>
    </source>
</evidence>
<dbReference type="InParanoid" id="A0A2G5CGT2"/>
<dbReference type="InterPro" id="IPR034347">
    <property type="entry name" value="GST_Phi_C"/>
</dbReference>
<evidence type="ECO:0000256" key="4">
    <source>
        <dbReference type="ARBA" id="ARBA00047960"/>
    </source>
</evidence>
<dbReference type="Pfam" id="PF00043">
    <property type="entry name" value="GST_C"/>
    <property type="match status" value="1"/>
</dbReference>
<organism evidence="7 8">
    <name type="scientific">Aquilegia coerulea</name>
    <name type="common">Rocky mountain columbine</name>
    <dbReference type="NCBI Taxonomy" id="218851"/>
    <lineage>
        <taxon>Eukaryota</taxon>
        <taxon>Viridiplantae</taxon>
        <taxon>Streptophyta</taxon>
        <taxon>Embryophyta</taxon>
        <taxon>Tracheophyta</taxon>
        <taxon>Spermatophyta</taxon>
        <taxon>Magnoliopsida</taxon>
        <taxon>Ranunculales</taxon>
        <taxon>Ranunculaceae</taxon>
        <taxon>Thalictroideae</taxon>
        <taxon>Aquilegia</taxon>
    </lineage>
</organism>
<dbReference type="PANTHER" id="PTHR43900">
    <property type="entry name" value="GLUTATHIONE S-TRANSFERASE RHO"/>
    <property type="match status" value="1"/>
</dbReference>
<dbReference type="InterPro" id="IPR036249">
    <property type="entry name" value="Thioredoxin-like_sf"/>
</dbReference>
<dbReference type="Gene3D" id="1.20.1050.10">
    <property type="match status" value="1"/>
</dbReference>
<dbReference type="PROSITE" id="PS50405">
    <property type="entry name" value="GST_CTER"/>
    <property type="match status" value="1"/>
</dbReference>
<dbReference type="GO" id="GO:0004364">
    <property type="term" value="F:glutathione transferase activity"/>
    <property type="evidence" value="ECO:0007669"/>
    <property type="project" value="UniProtKB-EC"/>
</dbReference>